<dbReference type="Pfam" id="PF01928">
    <property type="entry name" value="CYTH"/>
    <property type="match status" value="1"/>
</dbReference>
<dbReference type="SUPFAM" id="SSF55154">
    <property type="entry name" value="CYTH-like phosphatases"/>
    <property type="match status" value="1"/>
</dbReference>
<dbReference type="Gene3D" id="2.40.320.10">
    <property type="entry name" value="Hypothetical Protein Pfu-838710-001"/>
    <property type="match status" value="1"/>
</dbReference>
<feature type="domain" description="CYTH" evidence="1">
    <location>
        <begin position="1"/>
        <end position="184"/>
    </location>
</feature>
<protein>
    <recommendedName>
        <fullName evidence="1">CYTH domain-containing protein</fullName>
    </recommendedName>
</protein>
<dbReference type="InterPro" id="IPR033469">
    <property type="entry name" value="CYTH-like_dom_sf"/>
</dbReference>
<name>X0TAL8_9ZZZZ</name>
<accession>X0TAL8</accession>
<evidence type="ECO:0000313" key="2">
    <source>
        <dbReference type="EMBL" id="GAF85242.1"/>
    </source>
</evidence>
<sequence>MYEVELKFYLDDVDHVVQRLDTMSACFRDRMEQIDRYFSHPVRNFRKTDEALRLRKVGDFVELTWKGPRADTSAKVRQEIELGVMPQGPTGQTTVAAWTELLESLGFYQVFEVTKTRLPGRVHWHGSDVEIAIDAVANLGSYAEFEIIAGEGEVPLARDCVESLARELGLENPEPASYLELLVRGQEAPR</sequence>
<dbReference type="InterPro" id="IPR023577">
    <property type="entry name" value="CYTH_domain"/>
</dbReference>
<dbReference type="SMART" id="SM01118">
    <property type="entry name" value="CYTH"/>
    <property type="match status" value="1"/>
</dbReference>
<evidence type="ECO:0000259" key="1">
    <source>
        <dbReference type="PROSITE" id="PS51707"/>
    </source>
</evidence>
<dbReference type="PANTHER" id="PTHR21028">
    <property type="entry name" value="SI:CH211-156B7.4"/>
    <property type="match status" value="1"/>
</dbReference>
<reference evidence="2" key="1">
    <citation type="journal article" date="2014" name="Front. Microbiol.">
        <title>High frequency of phylogenetically diverse reductive dehalogenase-homologous genes in deep subseafloor sedimentary metagenomes.</title>
        <authorList>
            <person name="Kawai M."/>
            <person name="Futagami T."/>
            <person name="Toyoda A."/>
            <person name="Takaki Y."/>
            <person name="Nishi S."/>
            <person name="Hori S."/>
            <person name="Arai W."/>
            <person name="Tsubouchi T."/>
            <person name="Morono Y."/>
            <person name="Uchiyama I."/>
            <person name="Ito T."/>
            <person name="Fujiyama A."/>
            <person name="Inagaki F."/>
            <person name="Takami H."/>
        </authorList>
    </citation>
    <scope>NUCLEOTIDE SEQUENCE</scope>
    <source>
        <strain evidence="2">Expedition CK06-06</strain>
    </source>
</reference>
<dbReference type="PROSITE" id="PS51707">
    <property type="entry name" value="CYTH"/>
    <property type="match status" value="1"/>
</dbReference>
<comment type="caution">
    <text evidence="2">The sequence shown here is derived from an EMBL/GenBank/DDBJ whole genome shotgun (WGS) entry which is preliminary data.</text>
</comment>
<dbReference type="PANTHER" id="PTHR21028:SF2">
    <property type="entry name" value="CYTH DOMAIN-CONTAINING PROTEIN"/>
    <property type="match status" value="1"/>
</dbReference>
<proteinExistence type="predicted"/>
<dbReference type="CDD" id="cd07890">
    <property type="entry name" value="CYTH-like_AC_IV-like"/>
    <property type="match status" value="1"/>
</dbReference>
<dbReference type="AlphaFoldDB" id="X0TAL8"/>
<gene>
    <name evidence="2" type="ORF">S01H1_09745</name>
</gene>
<dbReference type="NCBIfam" id="TIGR00318">
    <property type="entry name" value="cyaB"/>
    <property type="match status" value="1"/>
</dbReference>
<organism evidence="2">
    <name type="scientific">marine sediment metagenome</name>
    <dbReference type="NCBI Taxonomy" id="412755"/>
    <lineage>
        <taxon>unclassified sequences</taxon>
        <taxon>metagenomes</taxon>
        <taxon>ecological metagenomes</taxon>
    </lineage>
</organism>
<dbReference type="EMBL" id="BARS01004981">
    <property type="protein sequence ID" value="GAF85242.1"/>
    <property type="molecule type" value="Genomic_DNA"/>
</dbReference>
<dbReference type="InterPro" id="IPR008173">
    <property type="entry name" value="Adenylyl_cyclase_CyaB"/>
</dbReference>